<reference evidence="2" key="1">
    <citation type="journal article" date="2023" name="Hortic. Res.">
        <title>A chromosome-level phased genome enabling allele-level studies in sweet orange: a case study on citrus Huanglongbing tolerance.</title>
        <authorList>
            <person name="Wu B."/>
            <person name="Yu Q."/>
            <person name="Deng Z."/>
            <person name="Duan Y."/>
            <person name="Luo F."/>
            <person name="Gmitter F. Jr."/>
        </authorList>
    </citation>
    <scope>NUCLEOTIDE SEQUENCE [LARGE SCALE GENOMIC DNA]</scope>
    <source>
        <strain evidence="2">cv. Valencia</strain>
    </source>
</reference>
<evidence type="ECO:0000313" key="2">
    <source>
        <dbReference type="Proteomes" id="UP000829398"/>
    </source>
</evidence>
<name>A0ACB8MVX8_CITSI</name>
<comment type="caution">
    <text evidence="1">The sequence shown here is derived from an EMBL/GenBank/DDBJ whole genome shotgun (WGS) entry which is preliminary data.</text>
</comment>
<dbReference type="Proteomes" id="UP000829398">
    <property type="component" value="Chromosome 2"/>
</dbReference>
<dbReference type="EMBL" id="CM039171">
    <property type="protein sequence ID" value="KAH9789295.1"/>
    <property type="molecule type" value="Genomic_DNA"/>
</dbReference>
<gene>
    <name evidence="1" type="ORF">KPL71_002955</name>
</gene>
<evidence type="ECO:0000313" key="1">
    <source>
        <dbReference type="EMBL" id="KAH9789295.1"/>
    </source>
</evidence>
<sequence length="521" mass="59111">MITRSKAGIFKPKVYIADLVHKEPDIVQEALNDSKWLQAMKEEYDALISNDTWVLVPRQANQQVVENKWIYRIKYNTDGSVAKYKAWLVAKGFQQIAGVNYFETFSHVIKPATVRAVLSLAMMNQWKIEMINCKGIDTPMSTGTKLQKVVQGELGYYLEDPSHYRSIVEGMQYLILTRPEIAFAVNKLSQYVSAHTLQYLMASKRVLRYLKSTQDYGLKFTREGSMQLTGFTDADWVCDLNGRKSIDAYCIYLGNNLISWSSKKQSVVIRSSAESKYRALAAASAELTWLQYLFTELGINCTDKPTIWCDNVSATELARNPVYHSRTKYIEIYMHFIRNKVVAGELRIQYVPSEEQVADIMTKPLSFVKFNYLRSKLNAHLCLLSLRGAVKIAHYGERSNEKQRKEKLKLKRDAEDSSSKAISSDANSAKLVSYTPEVLLLSEIYGPEVDMWAMGAIMFEMLSFGIHFPGKSSADQIYKICQLIGSPTKDSWPLGIQLASNLNWKFPQMGGVNLLAVMPSA</sequence>
<organism evidence="1 2">
    <name type="scientific">Citrus sinensis</name>
    <name type="common">Sweet orange</name>
    <name type="synonym">Citrus aurantium var. sinensis</name>
    <dbReference type="NCBI Taxonomy" id="2711"/>
    <lineage>
        <taxon>Eukaryota</taxon>
        <taxon>Viridiplantae</taxon>
        <taxon>Streptophyta</taxon>
        <taxon>Embryophyta</taxon>
        <taxon>Tracheophyta</taxon>
        <taxon>Spermatophyta</taxon>
        <taxon>Magnoliopsida</taxon>
        <taxon>eudicotyledons</taxon>
        <taxon>Gunneridae</taxon>
        <taxon>Pentapetalae</taxon>
        <taxon>rosids</taxon>
        <taxon>malvids</taxon>
        <taxon>Sapindales</taxon>
        <taxon>Rutaceae</taxon>
        <taxon>Aurantioideae</taxon>
        <taxon>Citrus</taxon>
    </lineage>
</organism>
<protein>
    <submittedName>
        <fullName evidence="1">Retrovirus-related pol polyprotein from transposon RE1</fullName>
    </submittedName>
</protein>
<proteinExistence type="predicted"/>
<keyword evidence="2" id="KW-1185">Reference proteome</keyword>
<accession>A0ACB8MVX8</accession>